<protein>
    <recommendedName>
        <fullName evidence="1">F-box domain-containing protein</fullName>
    </recommendedName>
</protein>
<dbReference type="Gene3D" id="3.40.1000.30">
    <property type="match status" value="1"/>
</dbReference>
<dbReference type="InterPro" id="IPR036047">
    <property type="entry name" value="F-box-like_dom_sf"/>
</dbReference>
<feature type="domain" description="F-box" evidence="1">
    <location>
        <begin position="246"/>
        <end position="292"/>
    </location>
</feature>
<name>A0A7J7N3C0_9MAGN</name>
<comment type="caution">
    <text evidence="2">The sequence shown here is derived from an EMBL/GenBank/DDBJ whole genome shotgun (WGS) entry which is preliminary data.</text>
</comment>
<accession>A0A7J7N3C0</accession>
<dbReference type="PANTHER" id="PTHR47602">
    <property type="entry name" value="F-BOX PROTEIN SKIP22"/>
    <property type="match status" value="1"/>
</dbReference>
<dbReference type="PANTHER" id="PTHR47602:SF2">
    <property type="entry name" value="F-BOX PROTEIN SKIP22"/>
    <property type="match status" value="1"/>
</dbReference>
<dbReference type="EMBL" id="JACGCM010001110">
    <property type="protein sequence ID" value="KAF6161711.1"/>
    <property type="molecule type" value="Genomic_DNA"/>
</dbReference>
<reference evidence="2 3" key="1">
    <citation type="journal article" date="2020" name="IScience">
        <title>Genome Sequencing of the Endangered Kingdonia uniflora (Circaeasteraceae, Ranunculales) Reveals Potential Mechanisms of Evolutionary Specialization.</title>
        <authorList>
            <person name="Sun Y."/>
            <person name="Deng T."/>
            <person name="Zhang A."/>
            <person name="Moore M.J."/>
            <person name="Landis J.B."/>
            <person name="Lin N."/>
            <person name="Zhang H."/>
            <person name="Zhang X."/>
            <person name="Huang J."/>
            <person name="Zhang X."/>
            <person name="Sun H."/>
            <person name="Wang H."/>
        </authorList>
    </citation>
    <scope>NUCLEOTIDE SEQUENCE [LARGE SCALE GENOMIC DNA]</scope>
    <source>
        <strain evidence="2">TB1705</strain>
        <tissue evidence="2">Leaf</tissue>
    </source>
</reference>
<dbReference type="Gene3D" id="1.20.1280.50">
    <property type="match status" value="1"/>
</dbReference>
<evidence type="ECO:0000313" key="2">
    <source>
        <dbReference type="EMBL" id="KAF6161711.1"/>
    </source>
</evidence>
<dbReference type="PROSITE" id="PS50181">
    <property type="entry name" value="FBOX"/>
    <property type="match status" value="1"/>
</dbReference>
<dbReference type="AlphaFoldDB" id="A0A7J7N3C0"/>
<dbReference type="Pfam" id="PF12937">
    <property type="entry name" value="F-box-like"/>
    <property type="match status" value="1"/>
</dbReference>
<dbReference type="SMART" id="SM00256">
    <property type="entry name" value="FBOX"/>
    <property type="match status" value="1"/>
</dbReference>
<gene>
    <name evidence="2" type="ORF">GIB67_029155</name>
</gene>
<keyword evidence="3" id="KW-1185">Reference proteome</keyword>
<organism evidence="2 3">
    <name type="scientific">Kingdonia uniflora</name>
    <dbReference type="NCBI Taxonomy" id="39325"/>
    <lineage>
        <taxon>Eukaryota</taxon>
        <taxon>Viridiplantae</taxon>
        <taxon>Streptophyta</taxon>
        <taxon>Embryophyta</taxon>
        <taxon>Tracheophyta</taxon>
        <taxon>Spermatophyta</taxon>
        <taxon>Magnoliopsida</taxon>
        <taxon>Ranunculales</taxon>
        <taxon>Circaeasteraceae</taxon>
        <taxon>Kingdonia</taxon>
    </lineage>
</organism>
<dbReference type="CDD" id="cd22165">
    <property type="entry name" value="F-box_AtSKIP22-like"/>
    <property type="match status" value="1"/>
</dbReference>
<sequence length="404" mass="45517">MGFDSDRTEEKVETLSTMGEDMEMGDGRWKKSLFLDSNSLKTVDKIETLTARKEDIVMVDVKSDGNIETLTTREDNNVDNVEVVDFIGEDLSSIPCFMRKFFREEGNTGEESRLLMVAVHAVFLESGFVLYDKNGNGFRLLEGWAASKLSTVFLTYTIPYLVGSDGEVVESVILNFQSSGKNVNVRGWLNKNSSDVFSLCLNKSRVAPLIRDGDEKKVFEFWKKVKDRLSLPLLIDLCNKTGLGLPPCFSLLPTELKMKILEFLPGVDIAKVCCVSTELKYLSSNSDLWKQKVLEEFSLEGAEGINGDNWRRKFVGFWDAKKRRQRALRDRRHPYMRGPALLFPSFPGARGSPGPFGFPGVVGGDYDRFPFLAPYGSGLRDMLHRPGRQMFSPDCNLGERGFDV</sequence>
<dbReference type="OrthoDB" id="101791at2759"/>
<proteinExistence type="predicted"/>
<dbReference type="Proteomes" id="UP000541444">
    <property type="component" value="Unassembled WGS sequence"/>
</dbReference>
<evidence type="ECO:0000259" key="1">
    <source>
        <dbReference type="PROSITE" id="PS50181"/>
    </source>
</evidence>
<evidence type="ECO:0000313" key="3">
    <source>
        <dbReference type="Proteomes" id="UP000541444"/>
    </source>
</evidence>
<dbReference type="SUPFAM" id="SSF81383">
    <property type="entry name" value="F-box domain"/>
    <property type="match status" value="1"/>
</dbReference>
<dbReference type="InterPro" id="IPR001810">
    <property type="entry name" value="F-box_dom"/>
</dbReference>